<dbReference type="EMBL" id="QKWP01002711">
    <property type="protein sequence ID" value="RIB02392.1"/>
    <property type="molecule type" value="Genomic_DNA"/>
</dbReference>
<accession>A0A397TWH1</accession>
<name>A0A397TWH1_9GLOM</name>
<dbReference type="OrthoDB" id="2438269at2759"/>
<comment type="caution">
    <text evidence="1">The sequence shown here is derived from an EMBL/GenBank/DDBJ whole genome shotgun (WGS) entry which is preliminary data.</text>
</comment>
<evidence type="ECO:0000313" key="1">
    <source>
        <dbReference type="EMBL" id="RIB02392.1"/>
    </source>
</evidence>
<reference evidence="1 2" key="1">
    <citation type="submission" date="2018-06" db="EMBL/GenBank/DDBJ databases">
        <title>Comparative genomics reveals the genomic features of Rhizophagus irregularis, R. cerebriforme, R. diaphanum and Gigaspora rosea, and their symbiotic lifestyle signature.</title>
        <authorList>
            <person name="Morin E."/>
            <person name="San Clemente H."/>
            <person name="Chen E.C.H."/>
            <person name="De La Providencia I."/>
            <person name="Hainaut M."/>
            <person name="Kuo A."/>
            <person name="Kohler A."/>
            <person name="Murat C."/>
            <person name="Tang N."/>
            <person name="Roy S."/>
            <person name="Loubradou J."/>
            <person name="Henrissat B."/>
            <person name="Grigoriev I.V."/>
            <person name="Corradi N."/>
            <person name="Roux C."/>
            <person name="Martin F.M."/>
        </authorList>
    </citation>
    <scope>NUCLEOTIDE SEQUENCE [LARGE SCALE GENOMIC DNA]</scope>
    <source>
        <strain evidence="1 2">DAOM 194757</strain>
    </source>
</reference>
<keyword evidence="2" id="KW-1185">Reference proteome</keyword>
<dbReference type="AlphaFoldDB" id="A0A397TWH1"/>
<evidence type="ECO:0000313" key="2">
    <source>
        <dbReference type="Proteomes" id="UP000266673"/>
    </source>
</evidence>
<organism evidence="1 2">
    <name type="scientific">Gigaspora rosea</name>
    <dbReference type="NCBI Taxonomy" id="44941"/>
    <lineage>
        <taxon>Eukaryota</taxon>
        <taxon>Fungi</taxon>
        <taxon>Fungi incertae sedis</taxon>
        <taxon>Mucoromycota</taxon>
        <taxon>Glomeromycotina</taxon>
        <taxon>Glomeromycetes</taxon>
        <taxon>Diversisporales</taxon>
        <taxon>Gigasporaceae</taxon>
        <taxon>Gigaspora</taxon>
    </lineage>
</organism>
<dbReference type="Proteomes" id="UP000266673">
    <property type="component" value="Unassembled WGS sequence"/>
</dbReference>
<gene>
    <name evidence="1" type="ORF">C2G38_2227958</name>
</gene>
<protein>
    <submittedName>
        <fullName evidence="1">Uncharacterized protein</fullName>
    </submittedName>
</protein>
<proteinExistence type="predicted"/>
<dbReference type="STRING" id="44941.A0A397TWH1"/>
<sequence>MQWSFTHLFRLFQILSMNTLGFAIELWNKLGEAKLCSGNKHANCLLILYTCLRMINFWKILILIIEANAALQCYVGLCSISLLRHRAVSHFWKLVIKEKSFFSSEEK</sequence>